<dbReference type="PANTHER" id="PTHR45808">
    <property type="entry name" value="RHO GTPASE-ACTIVATING PROTEIN 68F"/>
    <property type="match status" value="1"/>
</dbReference>
<dbReference type="AlphaFoldDB" id="A0A8S4RXY2"/>
<feature type="domain" description="Rho-GAP" evidence="2">
    <location>
        <begin position="48"/>
        <end position="234"/>
    </location>
</feature>
<comment type="caution">
    <text evidence="3">The sequence shown here is derived from an EMBL/GenBank/DDBJ whole genome shotgun (WGS) entry which is preliminary data.</text>
</comment>
<dbReference type="Gene3D" id="1.10.555.10">
    <property type="entry name" value="Rho GTPase activation protein"/>
    <property type="match status" value="1"/>
</dbReference>
<accession>A0A8S4RXY2</accession>
<proteinExistence type="predicted"/>
<dbReference type="GO" id="GO:0005096">
    <property type="term" value="F:GTPase activator activity"/>
    <property type="evidence" value="ECO:0007669"/>
    <property type="project" value="TreeGrafter"/>
</dbReference>
<dbReference type="SUPFAM" id="SSF48350">
    <property type="entry name" value="GTPase activation domain, GAP"/>
    <property type="match status" value="1"/>
</dbReference>
<dbReference type="Pfam" id="PF00620">
    <property type="entry name" value="RhoGAP"/>
    <property type="match status" value="1"/>
</dbReference>
<evidence type="ECO:0000313" key="4">
    <source>
        <dbReference type="Proteomes" id="UP000838756"/>
    </source>
</evidence>
<dbReference type="PROSITE" id="PS50238">
    <property type="entry name" value="RHOGAP"/>
    <property type="match status" value="1"/>
</dbReference>
<gene>
    <name evidence="3" type="primary">jg26348</name>
    <name evidence="3" type="ORF">PAEG_LOCUS19722</name>
</gene>
<evidence type="ECO:0000259" key="2">
    <source>
        <dbReference type="PROSITE" id="PS50238"/>
    </source>
</evidence>
<reference evidence="3" key="1">
    <citation type="submission" date="2022-03" db="EMBL/GenBank/DDBJ databases">
        <authorList>
            <person name="Lindestad O."/>
        </authorList>
    </citation>
    <scope>NUCLEOTIDE SEQUENCE</scope>
</reference>
<feature type="region of interest" description="Disordered" evidence="1">
    <location>
        <begin position="16"/>
        <end position="37"/>
    </location>
</feature>
<keyword evidence="4" id="KW-1185">Reference proteome</keyword>
<feature type="non-terminal residue" evidence="3">
    <location>
        <position position="1"/>
    </location>
</feature>
<feature type="compositionally biased region" description="Polar residues" evidence="1">
    <location>
        <begin position="19"/>
        <end position="37"/>
    </location>
</feature>
<dbReference type="GO" id="GO:0005737">
    <property type="term" value="C:cytoplasm"/>
    <property type="evidence" value="ECO:0007669"/>
    <property type="project" value="TreeGrafter"/>
</dbReference>
<dbReference type="GO" id="GO:0007264">
    <property type="term" value="P:small GTPase-mediated signal transduction"/>
    <property type="evidence" value="ECO:0007669"/>
    <property type="project" value="TreeGrafter"/>
</dbReference>
<evidence type="ECO:0000313" key="3">
    <source>
        <dbReference type="EMBL" id="CAH2243612.1"/>
    </source>
</evidence>
<name>A0A8S4RXY2_9NEOP</name>
<evidence type="ECO:0000256" key="1">
    <source>
        <dbReference type="SAM" id="MobiDB-lite"/>
    </source>
</evidence>
<dbReference type="Proteomes" id="UP000838756">
    <property type="component" value="Unassembled WGS sequence"/>
</dbReference>
<protein>
    <submittedName>
        <fullName evidence="3">Jg26348 protein</fullName>
    </submittedName>
</protein>
<dbReference type="InterPro" id="IPR000198">
    <property type="entry name" value="RhoGAP_dom"/>
</dbReference>
<dbReference type="InterPro" id="IPR008936">
    <property type="entry name" value="Rho_GTPase_activation_prot"/>
</dbReference>
<dbReference type="OrthoDB" id="19923at2759"/>
<organism evidence="3 4">
    <name type="scientific">Pararge aegeria aegeria</name>
    <dbReference type="NCBI Taxonomy" id="348720"/>
    <lineage>
        <taxon>Eukaryota</taxon>
        <taxon>Metazoa</taxon>
        <taxon>Ecdysozoa</taxon>
        <taxon>Arthropoda</taxon>
        <taxon>Hexapoda</taxon>
        <taxon>Insecta</taxon>
        <taxon>Pterygota</taxon>
        <taxon>Neoptera</taxon>
        <taxon>Endopterygota</taxon>
        <taxon>Lepidoptera</taxon>
        <taxon>Glossata</taxon>
        <taxon>Ditrysia</taxon>
        <taxon>Papilionoidea</taxon>
        <taxon>Nymphalidae</taxon>
        <taxon>Satyrinae</taxon>
        <taxon>Satyrini</taxon>
        <taxon>Parargina</taxon>
        <taxon>Pararge</taxon>
    </lineage>
</organism>
<dbReference type="EMBL" id="CAKXAJ010025760">
    <property type="protein sequence ID" value="CAH2243612.1"/>
    <property type="molecule type" value="Genomic_DNA"/>
</dbReference>
<dbReference type="SMART" id="SM00324">
    <property type="entry name" value="RhoGAP"/>
    <property type="match status" value="1"/>
</dbReference>
<sequence>YDKVLLSKNPRAAAMARQMGQTSLNSSNTNPAMNPESLSPPATQQFGVSLQFIKENNVNMIDSVPPVIRQCVDYLSQPEALETEGIFRRSANITVIKELQRACNKGEPISFRDDPHNAAVLMKTFLRDLEEPLLTFELFDDILKFQTWSNSEKPQKVKLLILERLPLDNYRLLKYIFQFLHKDRSCVNKMTCSNLAVVFGPNLAWPAVGQMTLHMIAPVNAFTDFILENQKTIFFI</sequence>
<dbReference type="PANTHER" id="PTHR45808:SF2">
    <property type="entry name" value="RHO GTPASE-ACTIVATING PROTEIN 68F"/>
    <property type="match status" value="1"/>
</dbReference>
<dbReference type="GO" id="GO:2001136">
    <property type="term" value="P:negative regulation of endocytic recycling"/>
    <property type="evidence" value="ECO:0007669"/>
    <property type="project" value="TreeGrafter"/>
</dbReference>